<sequence length="217" mass="22355">MRTVVITGVSRGLGAALAAQLRARGDRVVGVGRSAADLTADLADPAQVPTAADLAPLLEDADEVALVHNAAVVEPIGPVGTLGADALANAVAVNLTAPMVLTDAFLAAVPAEASRVTVVFVSSGAAHRVVEHWAAYSATKRAGEFFLEVLAAEAARRDPRVTVASVNPGVMDTGMQAEVRSSEFPARERYQRLHEAGELPDPAEVAARIVAEHLTGG</sequence>
<keyword evidence="7" id="KW-1185">Reference proteome</keyword>
<keyword evidence="5" id="KW-0560">Oxidoreductase</keyword>
<dbReference type="InterPro" id="IPR051721">
    <property type="entry name" value="Biopterin_syn/organic_redct"/>
</dbReference>
<gene>
    <name evidence="6" type="ORF">Sya03_06490</name>
</gene>
<dbReference type="Pfam" id="PF00106">
    <property type="entry name" value="adh_short"/>
    <property type="match status" value="1"/>
</dbReference>
<comment type="subcellular location">
    <subcellularLocation>
        <location evidence="1">Cytoplasm</location>
    </subcellularLocation>
</comment>
<dbReference type="PANTHER" id="PTHR44085:SF2">
    <property type="entry name" value="SEPIAPTERIN REDUCTASE"/>
    <property type="match status" value="1"/>
</dbReference>
<dbReference type="PRINTS" id="PR00081">
    <property type="entry name" value="GDHRDH"/>
</dbReference>
<dbReference type="SUPFAM" id="SSF51735">
    <property type="entry name" value="NAD(P)-binding Rossmann-fold domains"/>
    <property type="match status" value="1"/>
</dbReference>
<comment type="caution">
    <text evidence="6">The sequence shown here is derived from an EMBL/GenBank/DDBJ whole genome shotgun (WGS) entry which is preliminary data.</text>
</comment>
<dbReference type="GO" id="GO:0004757">
    <property type="term" value="F:sepiapterin reductase (NADP+) activity"/>
    <property type="evidence" value="ECO:0007669"/>
    <property type="project" value="TreeGrafter"/>
</dbReference>
<dbReference type="InterPro" id="IPR020904">
    <property type="entry name" value="Sc_DH/Rdtase_CS"/>
</dbReference>
<dbReference type="PANTHER" id="PTHR44085">
    <property type="entry name" value="SEPIAPTERIN REDUCTASE"/>
    <property type="match status" value="1"/>
</dbReference>
<dbReference type="RefSeq" id="WP_203936620.1">
    <property type="nucleotide sequence ID" value="NZ_BAAAGJ010000005.1"/>
</dbReference>
<dbReference type="GO" id="GO:0006729">
    <property type="term" value="P:tetrahydrobiopterin biosynthetic process"/>
    <property type="evidence" value="ECO:0007669"/>
    <property type="project" value="TreeGrafter"/>
</dbReference>
<dbReference type="Gene3D" id="3.40.50.720">
    <property type="entry name" value="NAD(P)-binding Rossmann-like Domain"/>
    <property type="match status" value="1"/>
</dbReference>
<keyword evidence="4" id="KW-0521">NADP</keyword>
<protein>
    <submittedName>
        <fullName evidence="6">Short-chain dehydrogenase/reductase</fullName>
    </submittedName>
</protein>
<evidence type="ECO:0000256" key="1">
    <source>
        <dbReference type="ARBA" id="ARBA00004496"/>
    </source>
</evidence>
<evidence type="ECO:0000313" key="7">
    <source>
        <dbReference type="Proteomes" id="UP000652013"/>
    </source>
</evidence>
<comment type="similarity">
    <text evidence="2">Belongs to the short-chain dehydrogenases/reductases (SDR) family.</text>
</comment>
<dbReference type="InterPro" id="IPR002347">
    <property type="entry name" value="SDR_fam"/>
</dbReference>
<evidence type="ECO:0000256" key="2">
    <source>
        <dbReference type="ARBA" id="ARBA00006484"/>
    </source>
</evidence>
<evidence type="ECO:0000256" key="3">
    <source>
        <dbReference type="ARBA" id="ARBA00022490"/>
    </source>
</evidence>
<name>A0A8J3Y4F0_9ACTN</name>
<dbReference type="InterPro" id="IPR036291">
    <property type="entry name" value="NAD(P)-bd_dom_sf"/>
</dbReference>
<keyword evidence="3" id="KW-0963">Cytoplasm</keyword>
<proteinExistence type="inferred from homology"/>
<dbReference type="GO" id="GO:0005737">
    <property type="term" value="C:cytoplasm"/>
    <property type="evidence" value="ECO:0007669"/>
    <property type="project" value="UniProtKB-SubCell"/>
</dbReference>
<dbReference type="PROSITE" id="PS00061">
    <property type="entry name" value="ADH_SHORT"/>
    <property type="match status" value="1"/>
</dbReference>
<evidence type="ECO:0000256" key="4">
    <source>
        <dbReference type="ARBA" id="ARBA00022857"/>
    </source>
</evidence>
<evidence type="ECO:0000313" key="6">
    <source>
        <dbReference type="EMBL" id="GIJ01297.1"/>
    </source>
</evidence>
<dbReference type="AlphaFoldDB" id="A0A8J3Y4F0"/>
<accession>A0A8J3Y4F0</accession>
<dbReference type="Proteomes" id="UP000652013">
    <property type="component" value="Unassembled WGS sequence"/>
</dbReference>
<reference evidence="6" key="1">
    <citation type="submission" date="2021-01" db="EMBL/GenBank/DDBJ databases">
        <title>Whole genome shotgun sequence of Spirilliplanes yamanashiensis NBRC 15828.</title>
        <authorList>
            <person name="Komaki H."/>
            <person name="Tamura T."/>
        </authorList>
    </citation>
    <scope>NUCLEOTIDE SEQUENCE</scope>
    <source>
        <strain evidence="6">NBRC 15828</strain>
    </source>
</reference>
<organism evidence="6 7">
    <name type="scientific">Spirilliplanes yamanashiensis</name>
    <dbReference type="NCBI Taxonomy" id="42233"/>
    <lineage>
        <taxon>Bacteria</taxon>
        <taxon>Bacillati</taxon>
        <taxon>Actinomycetota</taxon>
        <taxon>Actinomycetes</taxon>
        <taxon>Micromonosporales</taxon>
        <taxon>Micromonosporaceae</taxon>
        <taxon>Spirilliplanes</taxon>
    </lineage>
</organism>
<evidence type="ECO:0000256" key="5">
    <source>
        <dbReference type="ARBA" id="ARBA00023002"/>
    </source>
</evidence>
<dbReference type="EMBL" id="BOOY01000003">
    <property type="protein sequence ID" value="GIJ01297.1"/>
    <property type="molecule type" value="Genomic_DNA"/>
</dbReference>